<sequence length="24" mass="2694">MKILLINPPCGKRTIGLKNLTKIE</sequence>
<reference evidence="1" key="1">
    <citation type="submission" date="2018-06" db="EMBL/GenBank/DDBJ databases">
        <authorList>
            <person name="Zhirakovskaya E."/>
        </authorList>
    </citation>
    <scope>NUCLEOTIDE SEQUENCE</scope>
</reference>
<protein>
    <submittedName>
        <fullName evidence="1">Uncharacterized protein</fullName>
    </submittedName>
</protein>
<evidence type="ECO:0000313" key="1">
    <source>
        <dbReference type="EMBL" id="VAV97595.1"/>
    </source>
</evidence>
<name>A0A3B0SRZ8_9ZZZZ</name>
<proteinExistence type="predicted"/>
<accession>A0A3B0SRZ8</accession>
<feature type="non-terminal residue" evidence="1">
    <location>
        <position position="24"/>
    </location>
</feature>
<organism evidence="1">
    <name type="scientific">hydrothermal vent metagenome</name>
    <dbReference type="NCBI Taxonomy" id="652676"/>
    <lineage>
        <taxon>unclassified sequences</taxon>
        <taxon>metagenomes</taxon>
        <taxon>ecological metagenomes</taxon>
    </lineage>
</organism>
<dbReference type="AlphaFoldDB" id="A0A3B0SRZ8"/>
<dbReference type="EMBL" id="UOEJ01000090">
    <property type="protein sequence ID" value="VAV97595.1"/>
    <property type="molecule type" value="Genomic_DNA"/>
</dbReference>
<gene>
    <name evidence="1" type="ORF">MNBD_ALPHA01-2396</name>
</gene>